<sequence length="78" mass="8786">MKLVPAAGISFMCPEACKRILALASEHELVAVLLDPNVIVDIGLKQFSNNYENGSRKTECDLIFVLDRIFEGKFWRNS</sequence>
<gene>
    <name evidence="1" type="ORF">CR513_48231</name>
</gene>
<feature type="non-terminal residue" evidence="1">
    <location>
        <position position="1"/>
    </location>
</feature>
<evidence type="ECO:0000313" key="1">
    <source>
        <dbReference type="EMBL" id="RDX72310.1"/>
    </source>
</evidence>
<dbReference type="AlphaFoldDB" id="A0A371F1Z4"/>
<dbReference type="STRING" id="157652.A0A371F1Z4"/>
<comment type="caution">
    <text evidence="1">The sequence shown here is derived from an EMBL/GenBank/DDBJ whole genome shotgun (WGS) entry which is preliminary data.</text>
</comment>
<dbReference type="OrthoDB" id="272987at2759"/>
<proteinExistence type="predicted"/>
<protein>
    <submittedName>
        <fullName evidence="1">Uncharacterized protein</fullName>
    </submittedName>
</protein>
<reference evidence="1" key="1">
    <citation type="submission" date="2018-05" db="EMBL/GenBank/DDBJ databases">
        <title>Draft genome of Mucuna pruriens seed.</title>
        <authorList>
            <person name="Nnadi N.E."/>
            <person name="Vos R."/>
            <person name="Hasami M.H."/>
            <person name="Devisetty U.K."/>
            <person name="Aguiy J.C."/>
        </authorList>
    </citation>
    <scope>NUCLEOTIDE SEQUENCE [LARGE SCALE GENOMIC DNA]</scope>
    <source>
        <strain evidence="1">JCA_2017</strain>
    </source>
</reference>
<name>A0A371F1Z4_MUCPR</name>
<dbReference type="Proteomes" id="UP000257109">
    <property type="component" value="Unassembled WGS sequence"/>
</dbReference>
<accession>A0A371F1Z4</accession>
<keyword evidence="2" id="KW-1185">Reference proteome</keyword>
<organism evidence="1 2">
    <name type="scientific">Mucuna pruriens</name>
    <name type="common">Velvet bean</name>
    <name type="synonym">Dolichos pruriens</name>
    <dbReference type="NCBI Taxonomy" id="157652"/>
    <lineage>
        <taxon>Eukaryota</taxon>
        <taxon>Viridiplantae</taxon>
        <taxon>Streptophyta</taxon>
        <taxon>Embryophyta</taxon>
        <taxon>Tracheophyta</taxon>
        <taxon>Spermatophyta</taxon>
        <taxon>Magnoliopsida</taxon>
        <taxon>eudicotyledons</taxon>
        <taxon>Gunneridae</taxon>
        <taxon>Pentapetalae</taxon>
        <taxon>rosids</taxon>
        <taxon>fabids</taxon>
        <taxon>Fabales</taxon>
        <taxon>Fabaceae</taxon>
        <taxon>Papilionoideae</taxon>
        <taxon>50 kb inversion clade</taxon>
        <taxon>NPAAA clade</taxon>
        <taxon>indigoferoid/millettioid clade</taxon>
        <taxon>Phaseoleae</taxon>
        <taxon>Mucuna</taxon>
    </lineage>
</organism>
<dbReference type="EMBL" id="QJKJ01010965">
    <property type="protein sequence ID" value="RDX72310.1"/>
    <property type="molecule type" value="Genomic_DNA"/>
</dbReference>
<evidence type="ECO:0000313" key="2">
    <source>
        <dbReference type="Proteomes" id="UP000257109"/>
    </source>
</evidence>